<protein>
    <submittedName>
        <fullName evidence="4">Arsenite efflux ATP-binding protein ArsA (TC 3.A.4.1.1)</fullName>
    </submittedName>
</protein>
<keyword evidence="4" id="KW-0547">Nucleotide-binding</keyword>
<dbReference type="InterPro" id="IPR003593">
    <property type="entry name" value="AAA+_ATPase"/>
</dbReference>
<dbReference type="RefSeq" id="WP_253769961.1">
    <property type="nucleotide sequence ID" value="NZ_JAMTCK010000004.1"/>
</dbReference>
<keyword evidence="4" id="KW-0067">ATP-binding</keyword>
<dbReference type="PANTHER" id="PTHR10803:SF3">
    <property type="entry name" value="ATPASE GET3"/>
    <property type="match status" value="1"/>
</dbReference>
<dbReference type="InterPro" id="IPR008978">
    <property type="entry name" value="HSP20-like_chaperone"/>
</dbReference>
<dbReference type="SMART" id="SM00382">
    <property type="entry name" value="AAA"/>
    <property type="match status" value="1"/>
</dbReference>
<dbReference type="PANTHER" id="PTHR10803">
    <property type="entry name" value="ARSENICAL PUMP-DRIVING ATPASE ARSENITE-TRANSLOCATING ATPASE"/>
    <property type="match status" value="1"/>
</dbReference>
<dbReference type="InterPro" id="IPR016300">
    <property type="entry name" value="ATPase_ArsA/GET3"/>
</dbReference>
<proteinExistence type="inferred from homology"/>
<keyword evidence="5" id="KW-1185">Reference proteome</keyword>
<dbReference type="InterPro" id="IPR025723">
    <property type="entry name" value="ArsA/GET3_ATPase-like"/>
</dbReference>
<dbReference type="InterPro" id="IPR027417">
    <property type="entry name" value="P-loop_NTPase"/>
</dbReference>
<dbReference type="Gene3D" id="3.40.50.300">
    <property type="entry name" value="P-loop containing nucleotide triphosphate hydrolases"/>
    <property type="match status" value="1"/>
</dbReference>
<dbReference type="InterPro" id="IPR040612">
    <property type="entry name" value="ArsA_HSP20-like"/>
</dbReference>
<dbReference type="Gene3D" id="2.60.40.790">
    <property type="match status" value="1"/>
</dbReference>
<organism evidence="4 5">
    <name type="scientific">Goodfellowiella coeruleoviolacea</name>
    <dbReference type="NCBI Taxonomy" id="334858"/>
    <lineage>
        <taxon>Bacteria</taxon>
        <taxon>Bacillati</taxon>
        <taxon>Actinomycetota</taxon>
        <taxon>Actinomycetes</taxon>
        <taxon>Pseudonocardiales</taxon>
        <taxon>Pseudonocardiaceae</taxon>
        <taxon>Goodfellowiella</taxon>
    </lineage>
</organism>
<accession>A0AAE3GCL2</accession>
<feature type="region of interest" description="Disordered" evidence="2">
    <location>
        <begin position="324"/>
        <end position="343"/>
    </location>
</feature>
<comment type="caution">
    <text evidence="4">The sequence shown here is derived from an EMBL/GenBank/DDBJ whole genome shotgun (WGS) entry which is preliminary data.</text>
</comment>
<evidence type="ECO:0000256" key="2">
    <source>
        <dbReference type="SAM" id="MobiDB-lite"/>
    </source>
</evidence>
<dbReference type="EMBL" id="JAMTCK010000004">
    <property type="protein sequence ID" value="MCP2165318.1"/>
    <property type="molecule type" value="Genomic_DNA"/>
</dbReference>
<name>A0AAE3GCL2_9PSEU</name>
<gene>
    <name evidence="4" type="ORF">LX83_002167</name>
</gene>
<sequence length="420" mass="44034">MICDDEYGRVLLFTGKGGVGKTTVAAATAAHLAARGRKVLVVSTDPAHSLADALATRLGPEVSEVDCDAVSGLWAAQLDPRALVDRSWHRLRTHLGTVLAGAGVDELAAEELTALPGVEELLALTEVHRLAGAGPWDLVVVDCGPTAETLRLLALPEAFAGYLERLFPTHRRVVRGLLAGLAGSSAVRRWDDTADALGRLADHLAALRAWLTDPATTRVRLVCTPERVVAAETRRTLTALALHGIRVDGLIANRVVPDFTDPPGGMGGPAHDWLRARRAEQDAVLAELRAAGVPDVRVVEHLAAEPVGVPALVALAGRVHRVTAPADGSGGAAAPAPPRVSRGADAAGAPEYLLHLALPLAGDDDLDLARVDDELVVTVAGGRRLVALPPVLRRCVVTGAELDQTGLVVRFRPDPALWMG</sequence>
<evidence type="ECO:0000313" key="5">
    <source>
        <dbReference type="Proteomes" id="UP001206128"/>
    </source>
</evidence>
<evidence type="ECO:0000313" key="4">
    <source>
        <dbReference type="EMBL" id="MCP2165318.1"/>
    </source>
</evidence>
<dbReference type="SUPFAM" id="SSF52540">
    <property type="entry name" value="P-loop containing nucleoside triphosphate hydrolases"/>
    <property type="match status" value="1"/>
</dbReference>
<dbReference type="AlphaFoldDB" id="A0AAE3GCL2"/>
<dbReference type="Proteomes" id="UP001206128">
    <property type="component" value="Unassembled WGS sequence"/>
</dbReference>
<dbReference type="NCBIfam" id="TIGR00345">
    <property type="entry name" value="GET3_arsA_TRC40"/>
    <property type="match status" value="1"/>
</dbReference>
<comment type="similarity">
    <text evidence="1">Belongs to the arsA ATPase family.</text>
</comment>
<evidence type="ECO:0000259" key="3">
    <source>
        <dbReference type="SMART" id="SM00382"/>
    </source>
</evidence>
<dbReference type="Pfam" id="PF02374">
    <property type="entry name" value="ArsA_ATPase"/>
    <property type="match status" value="1"/>
</dbReference>
<dbReference type="GO" id="GO:0016887">
    <property type="term" value="F:ATP hydrolysis activity"/>
    <property type="evidence" value="ECO:0007669"/>
    <property type="project" value="InterPro"/>
</dbReference>
<feature type="domain" description="AAA+ ATPase" evidence="3">
    <location>
        <begin position="7"/>
        <end position="257"/>
    </location>
</feature>
<dbReference type="GO" id="GO:0005524">
    <property type="term" value="F:ATP binding"/>
    <property type="evidence" value="ECO:0007669"/>
    <property type="project" value="UniProtKB-KW"/>
</dbReference>
<dbReference type="Pfam" id="PF17886">
    <property type="entry name" value="ArsA_HSP20"/>
    <property type="match status" value="1"/>
</dbReference>
<dbReference type="CDD" id="cd02035">
    <property type="entry name" value="ArsA"/>
    <property type="match status" value="1"/>
</dbReference>
<reference evidence="4" key="1">
    <citation type="submission" date="2022-06" db="EMBL/GenBank/DDBJ databases">
        <title>Genomic Encyclopedia of Archaeal and Bacterial Type Strains, Phase II (KMG-II): from individual species to whole genera.</title>
        <authorList>
            <person name="Goeker M."/>
        </authorList>
    </citation>
    <scope>NUCLEOTIDE SEQUENCE</scope>
    <source>
        <strain evidence="4">DSM 43935</strain>
    </source>
</reference>
<evidence type="ECO:0000256" key="1">
    <source>
        <dbReference type="ARBA" id="ARBA00011040"/>
    </source>
</evidence>